<dbReference type="GO" id="GO:0005886">
    <property type="term" value="C:plasma membrane"/>
    <property type="evidence" value="ECO:0007669"/>
    <property type="project" value="TreeGrafter"/>
</dbReference>
<feature type="compositionally biased region" description="Basic and acidic residues" evidence="3">
    <location>
        <begin position="254"/>
        <end position="264"/>
    </location>
</feature>
<dbReference type="PANTHER" id="PTHR23113:SF356">
    <property type="entry name" value="FI05912P-RELATED"/>
    <property type="match status" value="1"/>
</dbReference>
<organism evidence="6 7">
    <name type="scientific">Rhizophlyctis rosea</name>
    <dbReference type="NCBI Taxonomy" id="64517"/>
    <lineage>
        <taxon>Eukaryota</taxon>
        <taxon>Fungi</taxon>
        <taxon>Fungi incertae sedis</taxon>
        <taxon>Chytridiomycota</taxon>
        <taxon>Chytridiomycota incertae sedis</taxon>
        <taxon>Chytridiomycetes</taxon>
        <taxon>Rhizophlyctidales</taxon>
        <taxon>Rhizophlyctidaceae</taxon>
        <taxon>Rhizophlyctis</taxon>
    </lineage>
</organism>
<dbReference type="InterPro" id="IPR008937">
    <property type="entry name" value="Ras-like_GEF"/>
</dbReference>
<name>A0AAD5X4E2_9FUNG</name>
<feature type="domain" description="N-terminal Ras-GEF" evidence="5">
    <location>
        <begin position="593"/>
        <end position="727"/>
    </location>
</feature>
<dbReference type="Pfam" id="PF00618">
    <property type="entry name" value="RasGEF_N"/>
    <property type="match status" value="1"/>
</dbReference>
<dbReference type="Proteomes" id="UP001212841">
    <property type="component" value="Unassembled WGS sequence"/>
</dbReference>
<protein>
    <submittedName>
        <fullName evidence="6">Uncharacterized protein</fullName>
    </submittedName>
</protein>
<dbReference type="Gene3D" id="1.20.870.10">
    <property type="entry name" value="Son of sevenless (SoS) protein Chain: S domain 1"/>
    <property type="match status" value="1"/>
</dbReference>
<keyword evidence="7" id="KW-1185">Reference proteome</keyword>
<evidence type="ECO:0000256" key="2">
    <source>
        <dbReference type="PROSITE-ProRule" id="PRU00168"/>
    </source>
</evidence>
<dbReference type="SMART" id="SM00229">
    <property type="entry name" value="RasGEFN"/>
    <property type="match status" value="1"/>
</dbReference>
<feature type="region of interest" description="Disordered" evidence="3">
    <location>
        <begin position="236"/>
        <end position="267"/>
    </location>
</feature>
<evidence type="ECO:0000313" key="7">
    <source>
        <dbReference type="Proteomes" id="UP001212841"/>
    </source>
</evidence>
<gene>
    <name evidence="6" type="ORF">HK097_001361</name>
</gene>
<feature type="region of interest" description="Disordered" evidence="3">
    <location>
        <begin position="363"/>
        <end position="457"/>
    </location>
</feature>
<dbReference type="EMBL" id="JADGJD010000127">
    <property type="protein sequence ID" value="KAJ3054580.1"/>
    <property type="molecule type" value="Genomic_DNA"/>
</dbReference>
<dbReference type="PROSITE" id="PS50009">
    <property type="entry name" value="RASGEF_CAT"/>
    <property type="match status" value="1"/>
</dbReference>
<dbReference type="AlphaFoldDB" id="A0AAD5X4E2"/>
<dbReference type="Pfam" id="PF00617">
    <property type="entry name" value="RasGEF"/>
    <property type="match status" value="1"/>
</dbReference>
<dbReference type="InterPro" id="IPR023578">
    <property type="entry name" value="Ras_GEF_dom_sf"/>
</dbReference>
<evidence type="ECO:0000256" key="1">
    <source>
        <dbReference type="ARBA" id="ARBA00022658"/>
    </source>
</evidence>
<dbReference type="PANTHER" id="PTHR23113">
    <property type="entry name" value="GUANINE NUCLEOTIDE EXCHANGE FACTOR"/>
    <property type="match status" value="1"/>
</dbReference>
<feature type="compositionally biased region" description="Low complexity" evidence="3">
    <location>
        <begin position="406"/>
        <end position="421"/>
    </location>
</feature>
<comment type="caution">
    <text evidence="6">The sequence shown here is derived from an EMBL/GenBank/DDBJ whole genome shotgun (WGS) entry which is preliminary data.</text>
</comment>
<feature type="compositionally biased region" description="Polar residues" evidence="3">
    <location>
        <begin position="429"/>
        <end position="439"/>
    </location>
</feature>
<reference evidence="6" key="1">
    <citation type="submission" date="2020-05" db="EMBL/GenBank/DDBJ databases">
        <title>Phylogenomic resolution of chytrid fungi.</title>
        <authorList>
            <person name="Stajich J.E."/>
            <person name="Amses K."/>
            <person name="Simmons R."/>
            <person name="Seto K."/>
            <person name="Myers J."/>
            <person name="Bonds A."/>
            <person name="Quandt C.A."/>
            <person name="Barry K."/>
            <person name="Liu P."/>
            <person name="Grigoriev I."/>
            <person name="Longcore J.E."/>
            <person name="James T.Y."/>
        </authorList>
    </citation>
    <scope>NUCLEOTIDE SEQUENCE</scope>
    <source>
        <strain evidence="6">JEL0318</strain>
    </source>
</reference>
<dbReference type="SMART" id="SM00147">
    <property type="entry name" value="RasGEF"/>
    <property type="match status" value="1"/>
</dbReference>
<dbReference type="CDD" id="cd06224">
    <property type="entry name" value="REM"/>
    <property type="match status" value="1"/>
</dbReference>
<dbReference type="InterPro" id="IPR036964">
    <property type="entry name" value="RASGEF_cat_dom_sf"/>
</dbReference>
<evidence type="ECO:0000259" key="4">
    <source>
        <dbReference type="PROSITE" id="PS50009"/>
    </source>
</evidence>
<evidence type="ECO:0000313" key="6">
    <source>
        <dbReference type="EMBL" id="KAJ3054580.1"/>
    </source>
</evidence>
<dbReference type="Gene3D" id="1.10.840.10">
    <property type="entry name" value="Ras guanine-nucleotide exchange factors catalytic domain"/>
    <property type="match status" value="1"/>
</dbReference>
<feature type="domain" description="Ras-GEF" evidence="4">
    <location>
        <begin position="755"/>
        <end position="984"/>
    </location>
</feature>
<dbReference type="InterPro" id="IPR001895">
    <property type="entry name" value="RASGEF_cat_dom"/>
</dbReference>
<dbReference type="SUPFAM" id="SSF48366">
    <property type="entry name" value="Ras GEF"/>
    <property type="match status" value="1"/>
</dbReference>
<dbReference type="InterPro" id="IPR000651">
    <property type="entry name" value="Ras-like_Gua-exchang_fac_N"/>
</dbReference>
<evidence type="ECO:0000259" key="5">
    <source>
        <dbReference type="PROSITE" id="PS50212"/>
    </source>
</evidence>
<dbReference type="CDD" id="cd00155">
    <property type="entry name" value="RasGEF"/>
    <property type="match status" value="1"/>
</dbReference>
<accession>A0AAD5X4E2</accession>
<dbReference type="GO" id="GO:0007265">
    <property type="term" value="P:Ras protein signal transduction"/>
    <property type="evidence" value="ECO:0007669"/>
    <property type="project" value="TreeGrafter"/>
</dbReference>
<keyword evidence="1 2" id="KW-0344">Guanine-nucleotide releasing factor</keyword>
<evidence type="ECO:0000256" key="3">
    <source>
        <dbReference type="SAM" id="MobiDB-lite"/>
    </source>
</evidence>
<feature type="compositionally biased region" description="Low complexity" evidence="3">
    <location>
        <begin position="384"/>
        <end position="394"/>
    </location>
</feature>
<dbReference type="InterPro" id="IPR029071">
    <property type="entry name" value="Ubiquitin-like_domsf"/>
</dbReference>
<sequence length="984" mass="109252">MASTDDFPLKVKLPNEATTVILVSKGLSIWEVIQKICEKKTLVAGDYSLQIVIGDSGKHKDVDEGEIIGSFDPVPTDVILVKKSGVGETIQNARPRASGGRRPSVVLAPHPHQAQRMLSTEFPKTITDVNELDKKLHGPAGSRPDMSGTIRNKAAKAGKSLMMNIFATKRSGADLLDGEEGGTPTFETSSSTLAFSQLGSIDEERKKSDWALGSATLDRSMVAPWEKNVIEKSSDKTLVAPWERQTPPPAADSTLRRQSDKTDSDVETLASYEGRGHFLNPEPVADANSSMQSINRVIESGSMSSIAYPNAAPDASTTSLPGTGLAASGQMGSFMSLQNGLPGSRADPMNASFASLQHTPPAAVNISEPEFPPPITTGMPRSDSTGSSAAASGTLGREKIRKRTISSPSTSSTDSASAVSPYPKDTTGMAPSSSSTLRRNTFRHANRPRSLDTPVDQANIGSSTELETSSISLAFNPASSPHTPTTPVNENDRRLPLRVTLPNLLSTVIKVPPEKTMDFILEYTCNKKGLDYNSHTLEFPNKPPVEIDRMLGQYAQEFGGGMLEVFVVKKQKSFNAVISEEGKDVCILKITEGSVQVMAATAEKLIERLTDPDGAVDTIFVDTMLLTYRNFMKPHDFFDRLLDRFNCEPPPDPTPEDVAYFNQMKEPTQRRVLHIFKWWVEHHYHDFGVDHSLKTDLEDFANQVETYHDADFREDASDLREAIDKQSQLYEQMFDAYRAAERRGKQLESMFQEISPEDVAHQIAVHNHKMFRNIHPIEILNEIWKMDQESSPSLKQFVGRFDTESFWVATEICGVKDLKKRILVLKKFIQVAKICVEVNNFFSLFSIVSGLNMGPVSRLKKTWEGLGDKHKKMWTDLEQLTDPMRNWKKLRDHLATVSPPMVPLLPMYLKDLIFMNDGNESKVRGMINFDKLRMMATRVKDIANLVAIEYPHQPIPPIQNYLAKPVVERSHAKLKEMSVECEKS</sequence>
<dbReference type="SUPFAM" id="SSF54236">
    <property type="entry name" value="Ubiquitin-like"/>
    <property type="match status" value="1"/>
</dbReference>
<dbReference type="GO" id="GO:0005085">
    <property type="term" value="F:guanyl-nucleotide exchange factor activity"/>
    <property type="evidence" value="ECO:0007669"/>
    <property type="project" value="UniProtKB-KW"/>
</dbReference>
<dbReference type="PROSITE" id="PS50212">
    <property type="entry name" value="RASGEF_NTER"/>
    <property type="match status" value="1"/>
</dbReference>
<proteinExistence type="predicted"/>